<proteinExistence type="predicted"/>
<evidence type="ECO:0000313" key="1">
    <source>
        <dbReference type="EMBL" id="KAF0695036.1"/>
    </source>
</evidence>
<reference evidence="1" key="2">
    <citation type="submission" date="2019-06" db="EMBL/GenBank/DDBJ databases">
        <title>Genomics analysis of Aphanomyces spp. identifies a new class of oomycete effector associated with host adaptation.</title>
        <authorList>
            <person name="Gaulin E."/>
        </authorList>
    </citation>
    <scope>NUCLEOTIDE SEQUENCE</scope>
    <source>
        <strain evidence="1">CBS 578.67</strain>
    </source>
</reference>
<dbReference type="EMBL" id="CAADRA010005542">
    <property type="protein sequence ID" value="VFT90944.1"/>
    <property type="molecule type" value="Genomic_DNA"/>
</dbReference>
<dbReference type="EMBL" id="VJMH01005521">
    <property type="protein sequence ID" value="KAF0695036.1"/>
    <property type="molecule type" value="Genomic_DNA"/>
</dbReference>
<organism evidence="2 3">
    <name type="scientific">Aphanomyces stellatus</name>
    <dbReference type="NCBI Taxonomy" id="120398"/>
    <lineage>
        <taxon>Eukaryota</taxon>
        <taxon>Sar</taxon>
        <taxon>Stramenopiles</taxon>
        <taxon>Oomycota</taxon>
        <taxon>Saprolegniomycetes</taxon>
        <taxon>Saprolegniales</taxon>
        <taxon>Verrucalvaceae</taxon>
        <taxon>Aphanomyces</taxon>
    </lineage>
</organism>
<keyword evidence="3" id="KW-1185">Reference proteome</keyword>
<dbReference type="Proteomes" id="UP000332933">
    <property type="component" value="Unassembled WGS sequence"/>
</dbReference>
<reference evidence="2 3" key="1">
    <citation type="submission" date="2019-03" db="EMBL/GenBank/DDBJ databases">
        <authorList>
            <person name="Gaulin E."/>
            <person name="Dumas B."/>
        </authorList>
    </citation>
    <scope>NUCLEOTIDE SEQUENCE [LARGE SCALE GENOMIC DNA]</scope>
    <source>
        <strain evidence="2">CBS 568.67</strain>
    </source>
</reference>
<gene>
    <name evidence="2" type="primary">Aste57867_14117</name>
    <name evidence="1" type="ORF">As57867_014066</name>
    <name evidence="2" type="ORF">ASTE57867_14117</name>
</gene>
<dbReference type="AlphaFoldDB" id="A0A485L069"/>
<accession>A0A485L069</accession>
<evidence type="ECO:0000313" key="2">
    <source>
        <dbReference type="EMBL" id="VFT90944.1"/>
    </source>
</evidence>
<name>A0A485L069_9STRA</name>
<protein>
    <submittedName>
        <fullName evidence="2">Aste57867_14117 protein</fullName>
    </submittedName>
</protein>
<sequence length="123" mass="13665">MLTKDLNRPVKMPAFGCAATLAAYANDVETIQFLVEHYNVPPTHIHVLAWLTSYGNADTLAWLIARARADEVVGSHGREHPRVCLHSLDNVDILCWLDQSLHDGVSSSLLDRLDIRQAYLSSA</sequence>
<evidence type="ECO:0000313" key="3">
    <source>
        <dbReference type="Proteomes" id="UP000332933"/>
    </source>
</evidence>